<evidence type="ECO:0000256" key="2">
    <source>
        <dbReference type="SAM" id="SignalP"/>
    </source>
</evidence>
<keyword evidence="2" id="KW-0732">Signal</keyword>
<name>A0AAW1IFV5_POPJA</name>
<accession>A0AAW1IFV5</accession>
<evidence type="ECO:0000256" key="1">
    <source>
        <dbReference type="SAM" id="MobiDB-lite"/>
    </source>
</evidence>
<proteinExistence type="predicted"/>
<dbReference type="AlphaFoldDB" id="A0AAW1IFV5"/>
<evidence type="ECO:0000313" key="4">
    <source>
        <dbReference type="Proteomes" id="UP001458880"/>
    </source>
</evidence>
<dbReference type="EMBL" id="JASPKY010000589">
    <property type="protein sequence ID" value="KAK9688468.1"/>
    <property type="molecule type" value="Genomic_DNA"/>
</dbReference>
<comment type="caution">
    <text evidence="3">The sequence shown here is derived from an EMBL/GenBank/DDBJ whole genome shotgun (WGS) entry which is preliminary data.</text>
</comment>
<feature type="signal peptide" evidence="2">
    <location>
        <begin position="1"/>
        <end position="18"/>
    </location>
</feature>
<keyword evidence="4" id="KW-1185">Reference proteome</keyword>
<feature type="region of interest" description="Disordered" evidence="1">
    <location>
        <begin position="91"/>
        <end position="129"/>
    </location>
</feature>
<organism evidence="3 4">
    <name type="scientific">Popillia japonica</name>
    <name type="common">Japanese beetle</name>
    <dbReference type="NCBI Taxonomy" id="7064"/>
    <lineage>
        <taxon>Eukaryota</taxon>
        <taxon>Metazoa</taxon>
        <taxon>Ecdysozoa</taxon>
        <taxon>Arthropoda</taxon>
        <taxon>Hexapoda</taxon>
        <taxon>Insecta</taxon>
        <taxon>Pterygota</taxon>
        <taxon>Neoptera</taxon>
        <taxon>Endopterygota</taxon>
        <taxon>Coleoptera</taxon>
        <taxon>Polyphaga</taxon>
        <taxon>Scarabaeiformia</taxon>
        <taxon>Scarabaeidae</taxon>
        <taxon>Rutelinae</taxon>
        <taxon>Popillia</taxon>
    </lineage>
</organism>
<protein>
    <submittedName>
        <fullName evidence="3">Uncharacterized protein</fullName>
    </submittedName>
</protein>
<evidence type="ECO:0000313" key="3">
    <source>
        <dbReference type="EMBL" id="KAK9688468.1"/>
    </source>
</evidence>
<dbReference type="Proteomes" id="UP001458880">
    <property type="component" value="Unassembled WGS sequence"/>
</dbReference>
<sequence length="197" mass="21237">MSRLALVALLCFFGLAAANMPSKDYPTSSITLPGISVKPLPIEIPGFETEVAPEDEAACDDEETVELPVVIIPKPQPDNGFIPGELVKPEAKPEETEFNPSDLVKPVPKPEESEFNPSDLVKPVPKPEDDEVPCVIEETPIIGVQPPTIDVEKPTVGIQPPTIGVELPIVEVEPPAIAVEPPTIDPDYIPENIWITS</sequence>
<gene>
    <name evidence="3" type="ORF">QE152_g35281</name>
</gene>
<reference evidence="3 4" key="1">
    <citation type="journal article" date="2024" name="BMC Genomics">
        <title>De novo assembly and annotation of Popillia japonica's genome with initial clues to its potential as an invasive pest.</title>
        <authorList>
            <person name="Cucini C."/>
            <person name="Boschi S."/>
            <person name="Funari R."/>
            <person name="Cardaioli E."/>
            <person name="Iannotti N."/>
            <person name="Marturano G."/>
            <person name="Paoli F."/>
            <person name="Bruttini M."/>
            <person name="Carapelli A."/>
            <person name="Frati F."/>
            <person name="Nardi F."/>
        </authorList>
    </citation>
    <scope>NUCLEOTIDE SEQUENCE [LARGE SCALE GENOMIC DNA]</scope>
    <source>
        <strain evidence="3">DMR45628</strain>
    </source>
</reference>
<feature type="chain" id="PRO_5043688044" evidence="2">
    <location>
        <begin position="19"/>
        <end position="197"/>
    </location>
</feature>